<proteinExistence type="inferred from homology"/>
<dbReference type="Pfam" id="PF05764">
    <property type="entry name" value="YL1"/>
    <property type="match status" value="1"/>
</dbReference>
<evidence type="ECO:0000313" key="5">
    <source>
        <dbReference type="Proteomes" id="UP000292447"/>
    </source>
</evidence>
<feature type="compositionally biased region" description="Acidic residues" evidence="2">
    <location>
        <begin position="51"/>
        <end position="60"/>
    </location>
</feature>
<dbReference type="Pfam" id="PF08265">
    <property type="entry name" value="YL1_C"/>
    <property type="match status" value="1"/>
</dbReference>
<feature type="region of interest" description="Disordered" evidence="2">
    <location>
        <begin position="473"/>
        <end position="520"/>
    </location>
</feature>
<dbReference type="STRING" id="2163413.A0A4P6XJS3"/>
<dbReference type="AlphaFoldDB" id="A0A4P6XJS3"/>
<evidence type="ECO:0000259" key="3">
    <source>
        <dbReference type="SMART" id="SM00993"/>
    </source>
</evidence>
<comment type="similarity">
    <text evidence="1">Belongs to the VPS72/YL1 family.</text>
</comment>
<dbReference type="InterPro" id="IPR013272">
    <property type="entry name" value="Vps72/YL1_C"/>
</dbReference>
<evidence type="ECO:0000256" key="1">
    <source>
        <dbReference type="ARBA" id="ARBA00006832"/>
    </source>
</evidence>
<gene>
    <name evidence="4" type="primary">MPUL0A13710</name>
    <name evidence="4" type="ORF">METSCH_A13710</name>
</gene>
<evidence type="ECO:0000256" key="2">
    <source>
        <dbReference type="SAM" id="MobiDB-lite"/>
    </source>
</evidence>
<feature type="compositionally biased region" description="Basic and acidic residues" evidence="2">
    <location>
        <begin position="303"/>
        <end position="315"/>
    </location>
</feature>
<accession>A0A4P6XJS3</accession>
<feature type="compositionally biased region" description="Basic and acidic residues" evidence="2">
    <location>
        <begin position="401"/>
        <end position="426"/>
    </location>
</feature>
<protein>
    <submittedName>
        <fullName evidence="4">Protein sorting-associated protein 72</fullName>
    </submittedName>
</protein>
<dbReference type="PANTHER" id="PTHR13275:SF4">
    <property type="entry name" value="VACUOLAR PROTEIN SORTING-ASSOCIATED PROTEIN 72 HOMOLOG"/>
    <property type="match status" value="1"/>
</dbReference>
<dbReference type="InterPro" id="IPR046757">
    <property type="entry name" value="YL1_N"/>
</dbReference>
<feature type="region of interest" description="Disordered" evidence="2">
    <location>
        <begin position="45"/>
        <end position="144"/>
    </location>
</feature>
<sequence>MADSDSLVATRARRVNAGSRLKQLIEREEQATGISNVVYSEEDENVHLLFQEDENDEEFEHSEGGVSDSDEADGNESVNEETESIAAEKLERGVLPSDEKATDAEVNSDEMLSESDLSASENDDSEGERELQSTERQKKRKTKASALIPAIKKPKLFTEKAKPKVKAKHSELLLDIDRRASSRKSAMKNKEILVQKLKEDETRRAALAPVVRVDEVQLTQEERLAQAVETEKANVLSLHSFLEQEIVKKEHQKLLFQQRRPKLRNVIRLLSKKTFVSPFDEIEDARHAQDLFDKKRKGRRRKTTSDHPEEPRPGDIDTELPYYKKEMEEKRIRDEKEAAEKERIEKEREEKRRRIAEQEEKRIRELEEERDSRKAAKEERFKEFENVSITDHASKDSFVTESKEREENTEGVTHESELHASEVMPEHIEVRSGLPLTTGSDEAAKELDGVLLTPIQIHEDEEPELELEISEKVETLNSPSNTETFDDRENPKDSIEDGTDIESIKPSIESAEGSSEKEQDSLIDLHAAETEDLPGGQHSSEKMNIDEKKVSFAVSEGDEQAPDHHNDSEFMVSNELYDTKILYRADKDGHVYEGPVQLVGRNDIILINFDEDHYPYLSEKKIKAAIFGEDANLGASRRFRDGKTVLKSSIRLDNPYAAPKEEKENELLAPVTEITEESAMFEVLKRLPRLGVKEFFEEEEANVQNEETAEIQIRTEAPSGLYLPNGNKKLCLISGKEARYFDPATGLPYENKEVYKIIKTIEQGLIPWYSIGKDQNTYGDIQIYLNHRNGSRHAKGVPEGFDGC</sequence>
<keyword evidence="5" id="KW-1185">Reference proteome</keyword>
<name>A0A4P6XJS3_9ASCO</name>
<feature type="compositionally biased region" description="Basic and acidic residues" evidence="2">
    <location>
        <begin position="86"/>
        <end position="103"/>
    </location>
</feature>
<organism evidence="4 5">
    <name type="scientific">Metschnikowia aff. pulcherrima</name>
    <dbReference type="NCBI Taxonomy" id="2163413"/>
    <lineage>
        <taxon>Eukaryota</taxon>
        <taxon>Fungi</taxon>
        <taxon>Dikarya</taxon>
        <taxon>Ascomycota</taxon>
        <taxon>Saccharomycotina</taxon>
        <taxon>Pichiomycetes</taxon>
        <taxon>Metschnikowiaceae</taxon>
        <taxon>Metschnikowia</taxon>
    </lineage>
</organism>
<feature type="domain" description="Vps72/YL1 C-terminal" evidence="3">
    <location>
        <begin position="729"/>
        <end position="758"/>
    </location>
</feature>
<dbReference type="SMART" id="SM00993">
    <property type="entry name" value="YL1_C"/>
    <property type="match status" value="1"/>
</dbReference>
<feature type="compositionally biased region" description="Acidic residues" evidence="2">
    <location>
        <begin position="68"/>
        <end position="83"/>
    </location>
</feature>
<feature type="compositionally biased region" description="Basic and acidic residues" evidence="2">
    <location>
        <begin position="485"/>
        <end position="495"/>
    </location>
</feature>
<evidence type="ECO:0000313" key="4">
    <source>
        <dbReference type="EMBL" id="QBM86725.1"/>
    </source>
</evidence>
<feature type="region of interest" description="Disordered" evidence="2">
    <location>
        <begin position="293"/>
        <end position="426"/>
    </location>
</feature>
<dbReference type="EMBL" id="CP034456">
    <property type="protein sequence ID" value="QBM86725.1"/>
    <property type="molecule type" value="Genomic_DNA"/>
</dbReference>
<dbReference type="GO" id="GO:0005634">
    <property type="term" value="C:nucleus"/>
    <property type="evidence" value="ECO:0007669"/>
    <property type="project" value="TreeGrafter"/>
</dbReference>
<dbReference type="Proteomes" id="UP000292447">
    <property type="component" value="Chromosome I"/>
</dbReference>
<reference evidence="5" key="1">
    <citation type="submission" date="2019-03" db="EMBL/GenBank/DDBJ databases">
        <title>Snf2 controls pulcherriminic acid biosynthesis and connects pigmentation and antifungal activity of the yeast Metschnikowia pulcherrima.</title>
        <authorList>
            <person name="Gore-Lloyd D."/>
            <person name="Sumann I."/>
            <person name="Brachmann A.O."/>
            <person name="Schneeberger K."/>
            <person name="Ortiz-Merino R.A."/>
            <person name="Moreno-Beltran M."/>
            <person name="Schlaefli M."/>
            <person name="Kirner P."/>
            <person name="Santos Kron A."/>
            <person name="Wolfe K.H."/>
            <person name="Piel J."/>
            <person name="Ahrens C.H."/>
            <person name="Henk D."/>
            <person name="Freimoser F.M."/>
        </authorList>
    </citation>
    <scope>NUCLEOTIDE SEQUENCE [LARGE SCALE GENOMIC DNA]</scope>
    <source>
        <strain evidence="5">APC 1.2</strain>
    </source>
</reference>
<feature type="compositionally biased region" description="Basic and acidic residues" evidence="2">
    <location>
        <begin position="322"/>
        <end position="385"/>
    </location>
</feature>
<dbReference type="PANTHER" id="PTHR13275">
    <property type="entry name" value="YL-1 PROTEIN TRANSCRIPTION FACTOR-LIKE 1"/>
    <property type="match status" value="1"/>
</dbReference>